<dbReference type="PANTHER" id="PTHR12049">
    <property type="entry name" value="PROTEIN ARGININE METHYLTRANSFERASE NDUFAF7, MITOCHONDRIAL"/>
    <property type="match status" value="1"/>
</dbReference>
<dbReference type="Gene3D" id="3.40.50.12710">
    <property type="match status" value="1"/>
</dbReference>
<comment type="caution">
    <text evidence="3">The sequence shown here is derived from an EMBL/GenBank/DDBJ whole genome shotgun (WGS) entry which is preliminary data.</text>
</comment>
<keyword evidence="2" id="KW-0808">Transferase</keyword>
<dbReference type="GO" id="GO:0008168">
    <property type="term" value="F:methyltransferase activity"/>
    <property type="evidence" value="ECO:0007669"/>
    <property type="project" value="UniProtKB-KW"/>
</dbReference>
<gene>
    <name evidence="3" type="ORF">Megvenef_01106</name>
</gene>
<dbReference type="Pfam" id="PF02636">
    <property type="entry name" value="Methyltransf_28"/>
    <property type="match status" value="1"/>
</dbReference>
<dbReference type="InterPro" id="IPR003788">
    <property type="entry name" value="NDUFAF7"/>
</dbReference>
<evidence type="ECO:0000256" key="1">
    <source>
        <dbReference type="ARBA" id="ARBA00022603"/>
    </source>
</evidence>
<dbReference type="Proteomes" id="UP001291687">
    <property type="component" value="Unassembled WGS sequence"/>
</dbReference>
<dbReference type="InterPro" id="IPR029063">
    <property type="entry name" value="SAM-dependent_MTases_sf"/>
</dbReference>
<dbReference type="SUPFAM" id="SSF53335">
    <property type="entry name" value="S-adenosyl-L-methionine-dependent methyltransferases"/>
    <property type="match status" value="1"/>
</dbReference>
<evidence type="ECO:0000256" key="2">
    <source>
        <dbReference type="ARBA" id="ARBA00022679"/>
    </source>
</evidence>
<protein>
    <submittedName>
        <fullName evidence="3">Class I SAM-dependent methyltransferase</fullName>
    </submittedName>
</protein>
<proteinExistence type="predicted"/>
<organism evidence="3 4">
    <name type="scientific">Candidatus Megaera venefica</name>
    <dbReference type="NCBI Taxonomy" id="2055910"/>
    <lineage>
        <taxon>Bacteria</taxon>
        <taxon>Pseudomonadati</taxon>
        <taxon>Pseudomonadota</taxon>
        <taxon>Alphaproteobacteria</taxon>
        <taxon>Rickettsiales</taxon>
        <taxon>Rickettsiaceae</taxon>
        <taxon>Candidatus Megaera</taxon>
    </lineage>
</organism>
<sequence length="365" mass="41809">MPIDAKIRSIIAENGHIKIDDMMKQVLSINPDSYYISAENIGANGDFITSPEISQLFGETISLWAIEQWQKLGKPNEFCLLELGPGQGTLMDDLLRTSSRIAKTFAKAAKVHLLEINQKFIQKQKIKLARHKKEITWIEDISDLPAVPLIIIANEFFDALPIKQFVKIQDRWFESILVVDPIDGQIKYSKIEIHKALQNQLQFDHVNANDGAIIEESIESLEIIRNLSDRIYKYSGAALIIDYGYDIKTLERSRNQYNSTLQAIKNHQYWPIIDTLGEADLTAHVDFDALKKASRERGINDFRNFVQRNFLLSYGIGVRLSELKKSLVQDEYDILDRQVLRLISKDAMGELFKVLEVSNAKPQFK</sequence>
<dbReference type="GO" id="GO:0032259">
    <property type="term" value="P:methylation"/>
    <property type="evidence" value="ECO:0007669"/>
    <property type="project" value="UniProtKB-KW"/>
</dbReference>
<dbReference type="EMBL" id="JARJFB010000085">
    <property type="protein sequence ID" value="MEA0971133.1"/>
    <property type="molecule type" value="Genomic_DNA"/>
</dbReference>
<accession>A0ABU5ND77</accession>
<evidence type="ECO:0000313" key="4">
    <source>
        <dbReference type="Proteomes" id="UP001291687"/>
    </source>
</evidence>
<keyword evidence="1 3" id="KW-0489">Methyltransferase</keyword>
<dbReference type="RefSeq" id="WP_322777035.1">
    <property type="nucleotide sequence ID" value="NZ_JARJFB010000085.1"/>
</dbReference>
<evidence type="ECO:0000313" key="3">
    <source>
        <dbReference type="EMBL" id="MEA0971133.1"/>
    </source>
</evidence>
<dbReference type="PANTHER" id="PTHR12049:SF7">
    <property type="entry name" value="PROTEIN ARGININE METHYLTRANSFERASE NDUFAF7, MITOCHONDRIAL"/>
    <property type="match status" value="1"/>
</dbReference>
<dbReference type="InterPro" id="IPR038375">
    <property type="entry name" value="NDUFAF7_sf"/>
</dbReference>
<reference evidence="3 4" key="1">
    <citation type="submission" date="2023-03" db="EMBL/GenBank/DDBJ databases">
        <title>Host association and intracellularity evolved multiple times independently in the Rickettsiales.</title>
        <authorList>
            <person name="Castelli M."/>
            <person name="Nardi T."/>
            <person name="Gammuto L."/>
            <person name="Bellinzona G."/>
            <person name="Sabaneyeva E."/>
            <person name="Potekhin A."/>
            <person name="Serra V."/>
            <person name="Petroni G."/>
            <person name="Sassera D."/>
        </authorList>
    </citation>
    <scope>NUCLEOTIDE SEQUENCE [LARGE SCALE GENOMIC DNA]</scope>
    <source>
        <strain evidence="3 4">Sr 2-6</strain>
    </source>
</reference>
<keyword evidence="4" id="KW-1185">Reference proteome</keyword>
<name>A0ABU5ND77_9RICK</name>